<dbReference type="GO" id="GO:0005881">
    <property type="term" value="C:cytoplasmic microtubule"/>
    <property type="evidence" value="ECO:0007669"/>
    <property type="project" value="TreeGrafter"/>
</dbReference>
<keyword evidence="3" id="KW-0963">Cytoplasm</keyword>
<gene>
    <name evidence="8" type="ORF">BV898_09835</name>
</gene>
<name>A0A1W0WLI6_HYPEX</name>
<feature type="compositionally biased region" description="Low complexity" evidence="6">
    <location>
        <begin position="94"/>
        <end position="103"/>
    </location>
</feature>
<dbReference type="GO" id="GO:0005929">
    <property type="term" value="C:cilium"/>
    <property type="evidence" value="ECO:0007669"/>
    <property type="project" value="UniProtKB-SubCell"/>
</dbReference>
<evidence type="ECO:0000256" key="4">
    <source>
        <dbReference type="ARBA" id="ARBA00023212"/>
    </source>
</evidence>
<dbReference type="Pfam" id="PF13864">
    <property type="entry name" value="Enkurin"/>
    <property type="match status" value="1"/>
</dbReference>
<accession>A0A1W0WLI6</accession>
<keyword evidence="9" id="KW-1185">Reference proteome</keyword>
<keyword evidence="5" id="KW-0966">Cell projection</keyword>
<feature type="compositionally biased region" description="Polar residues" evidence="6">
    <location>
        <begin position="104"/>
        <end position="113"/>
    </location>
</feature>
<organism evidence="8 9">
    <name type="scientific">Hypsibius exemplaris</name>
    <name type="common">Freshwater tardigrade</name>
    <dbReference type="NCBI Taxonomy" id="2072580"/>
    <lineage>
        <taxon>Eukaryota</taxon>
        <taxon>Metazoa</taxon>
        <taxon>Ecdysozoa</taxon>
        <taxon>Tardigrada</taxon>
        <taxon>Eutardigrada</taxon>
        <taxon>Parachela</taxon>
        <taxon>Hypsibioidea</taxon>
        <taxon>Hypsibiidae</taxon>
        <taxon>Hypsibius</taxon>
    </lineage>
</organism>
<dbReference type="AlphaFoldDB" id="A0A1W0WLI6"/>
<dbReference type="OrthoDB" id="10264920at2759"/>
<evidence type="ECO:0000259" key="7">
    <source>
        <dbReference type="PROSITE" id="PS51665"/>
    </source>
</evidence>
<evidence type="ECO:0000256" key="2">
    <source>
        <dbReference type="ARBA" id="ARBA00004245"/>
    </source>
</evidence>
<proteinExistence type="predicted"/>
<keyword evidence="4" id="KW-0206">Cytoskeleton</keyword>
<evidence type="ECO:0000256" key="1">
    <source>
        <dbReference type="ARBA" id="ARBA00004138"/>
    </source>
</evidence>
<feature type="region of interest" description="Disordered" evidence="6">
    <location>
        <begin position="87"/>
        <end position="153"/>
    </location>
</feature>
<sequence>MAQMVYVNGMPSIQEARWLIDGMEARREMLTNRQRDQQGTVHDLMYRPDAVAPMPVHIKRITKAVRNFAMENKKHVRLIAAENHARRAAERQEATMAATEAARPSSSRYSNVESRVFREPETGSSEGSAARTDPEQLQSAFQPQSIRPASSVPSISGAASCRSLLQCDKKNFVRMNEIAAKHPKPVQGNADYVDRTEGYLQKLDRLPKARPGEIPAYLMRRNKEWEQAAVDAEEAVETAKIPAGCQLMDEEEKAEIIADLRRTKAEKEMELFKLPVRSDTLRVRTKRADLEAELSRLEDHLELLSKPKVFVPIED</sequence>
<feature type="domain" description="Enkurin" evidence="7">
    <location>
        <begin position="220"/>
        <end position="312"/>
    </location>
</feature>
<dbReference type="InterPro" id="IPR027012">
    <property type="entry name" value="Enkurin_dom"/>
</dbReference>
<dbReference type="PANTHER" id="PTHR21490">
    <property type="entry name" value="ENKURIN-RELATED"/>
    <property type="match status" value="1"/>
</dbReference>
<evidence type="ECO:0000256" key="3">
    <source>
        <dbReference type="ARBA" id="ARBA00022490"/>
    </source>
</evidence>
<reference evidence="9" key="1">
    <citation type="submission" date="2017-01" db="EMBL/GenBank/DDBJ databases">
        <title>Comparative genomics of anhydrobiosis in the tardigrade Hypsibius dujardini.</title>
        <authorList>
            <person name="Yoshida Y."/>
            <person name="Koutsovoulos G."/>
            <person name="Laetsch D."/>
            <person name="Stevens L."/>
            <person name="Kumar S."/>
            <person name="Horikawa D."/>
            <person name="Ishino K."/>
            <person name="Komine S."/>
            <person name="Tomita M."/>
            <person name="Blaxter M."/>
            <person name="Arakawa K."/>
        </authorList>
    </citation>
    <scope>NUCLEOTIDE SEQUENCE [LARGE SCALE GENOMIC DNA]</scope>
    <source>
        <strain evidence="9">Z151</strain>
    </source>
</reference>
<dbReference type="InterPro" id="IPR052102">
    <property type="entry name" value="Enkurin_domain-protein"/>
</dbReference>
<protein>
    <recommendedName>
        <fullName evidence="7">Enkurin domain-containing protein</fullName>
    </recommendedName>
</protein>
<dbReference type="PANTHER" id="PTHR21490:SF2">
    <property type="entry name" value="ENKURIN DOMAIN-CONTAINING PROTEIN 1"/>
    <property type="match status" value="1"/>
</dbReference>
<evidence type="ECO:0000313" key="9">
    <source>
        <dbReference type="Proteomes" id="UP000192578"/>
    </source>
</evidence>
<evidence type="ECO:0000256" key="5">
    <source>
        <dbReference type="ARBA" id="ARBA00023273"/>
    </source>
</evidence>
<dbReference type="Proteomes" id="UP000192578">
    <property type="component" value="Unassembled WGS sequence"/>
</dbReference>
<comment type="subcellular location">
    <subcellularLocation>
        <location evidence="1">Cell projection</location>
        <location evidence="1">Cilium</location>
    </subcellularLocation>
    <subcellularLocation>
        <location evidence="2">Cytoplasm</location>
        <location evidence="2">Cytoskeleton</location>
    </subcellularLocation>
</comment>
<dbReference type="EMBL" id="MTYJ01000079">
    <property type="protein sequence ID" value="OQV16065.1"/>
    <property type="molecule type" value="Genomic_DNA"/>
</dbReference>
<evidence type="ECO:0000256" key="6">
    <source>
        <dbReference type="SAM" id="MobiDB-lite"/>
    </source>
</evidence>
<comment type="caution">
    <text evidence="8">The sequence shown here is derived from an EMBL/GenBank/DDBJ whole genome shotgun (WGS) entry which is preliminary data.</text>
</comment>
<evidence type="ECO:0000313" key="8">
    <source>
        <dbReference type="EMBL" id="OQV16065.1"/>
    </source>
</evidence>
<dbReference type="PROSITE" id="PS51665">
    <property type="entry name" value="ENKURIN"/>
    <property type="match status" value="1"/>
</dbReference>
<feature type="compositionally biased region" description="Polar residues" evidence="6">
    <location>
        <begin position="135"/>
        <end position="153"/>
    </location>
</feature>